<dbReference type="InterPro" id="IPR013783">
    <property type="entry name" value="Ig-like_fold"/>
</dbReference>
<dbReference type="Proteomes" id="UP000265120">
    <property type="component" value="Chromosome 16"/>
</dbReference>
<dbReference type="GO" id="GO:0004896">
    <property type="term" value="F:cytokine receptor activity"/>
    <property type="evidence" value="ECO:0007669"/>
    <property type="project" value="TreeGrafter"/>
</dbReference>
<evidence type="ECO:0000313" key="3">
    <source>
        <dbReference type="Ensembl" id="ENSCSEP00000032238.1"/>
    </source>
</evidence>
<name>A0A3P8WXU9_CYNSE</name>
<dbReference type="InterPro" id="IPR036116">
    <property type="entry name" value="FN3_sf"/>
</dbReference>
<organism evidence="3 4">
    <name type="scientific">Cynoglossus semilaevis</name>
    <name type="common">Tongue sole</name>
    <dbReference type="NCBI Taxonomy" id="244447"/>
    <lineage>
        <taxon>Eukaryota</taxon>
        <taxon>Metazoa</taxon>
        <taxon>Chordata</taxon>
        <taxon>Craniata</taxon>
        <taxon>Vertebrata</taxon>
        <taxon>Euteleostomi</taxon>
        <taxon>Actinopterygii</taxon>
        <taxon>Neopterygii</taxon>
        <taxon>Teleostei</taxon>
        <taxon>Neoteleostei</taxon>
        <taxon>Acanthomorphata</taxon>
        <taxon>Carangaria</taxon>
        <taxon>Pleuronectiformes</taxon>
        <taxon>Pleuronectoidei</taxon>
        <taxon>Cynoglossidae</taxon>
        <taxon>Cynoglossinae</taxon>
        <taxon>Cynoglossus</taxon>
    </lineage>
</organism>
<dbReference type="InParanoid" id="A0A3P8WXU9"/>
<feature type="domain" description="Fibronectin type-III" evidence="2">
    <location>
        <begin position="158"/>
        <end position="259"/>
    </location>
</feature>
<dbReference type="GeneTree" id="ENSGT00940000160503"/>
<feature type="transmembrane region" description="Helical" evidence="1">
    <location>
        <begin position="268"/>
        <end position="288"/>
    </location>
</feature>
<dbReference type="OrthoDB" id="8724082at2759"/>
<dbReference type="AlphaFoldDB" id="A0A3P8WXU9"/>
<proteinExistence type="predicted"/>
<dbReference type="PROSITE" id="PS50853">
    <property type="entry name" value="FN3"/>
    <property type="match status" value="1"/>
</dbReference>
<dbReference type="Ensembl" id="ENSCSET00000032658.1">
    <property type="protein sequence ID" value="ENSCSEP00000032238.1"/>
    <property type="gene ID" value="ENSCSEG00000020692.1"/>
</dbReference>
<keyword evidence="1" id="KW-1133">Transmembrane helix</keyword>
<sequence length="355" mass="39891">MSFRENRHLVCRRTRKCTVSCCKSTTHNNWFLRSFYNMSASVCAFVLTLSALSEATGLLSAPTDVHLTSYNMDLVLRWTQTNEAVSGLTYTTEYKTSVTPDYTVGCVNISSLECHFTRLIPHSISENGKYTGRVRAQLGLKSSAWVESGNITLDQHTIIGPPNVSLTSHGAAIEVAIEDPVFAISALRNVYNYATYNITYWKNSQKEKTRHISNVKQNRVTLSALEPWTKYCVQVHINTERNPKPSQLSEIVCVKTSNVEEGPWKATVVTSVLMLLALGLVVLVVVYWKRILNTLCPKDTLPQHFKEYLLTPPDSTVFQAIQRDQPQEETYFCASIISNDLLPHVNSSDCPGERC</sequence>
<dbReference type="InterPro" id="IPR003961">
    <property type="entry name" value="FN3_dom"/>
</dbReference>
<dbReference type="InterPro" id="IPR015373">
    <property type="entry name" value="Interferon/interleukin_rcp_dom"/>
</dbReference>
<dbReference type="GO" id="GO:0005886">
    <property type="term" value="C:plasma membrane"/>
    <property type="evidence" value="ECO:0007669"/>
    <property type="project" value="TreeGrafter"/>
</dbReference>
<dbReference type="RefSeq" id="XP_008325993.2">
    <property type="nucleotide sequence ID" value="XM_008327771.3"/>
</dbReference>
<accession>A0A3P8WXU9</accession>
<dbReference type="InterPro" id="IPR050650">
    <property type="entry name" value="Type-II_Cytokine-TF_Rcpt"/>
</dbReference>
<protein>
    <submittedName>
        <fullName evidence="3">Interleukin-10 receptor subunit beta-like</fullName>
    </submittedName>
</protein>
<keyword evidence="4" id="KW-1185">Reference proteome</keyword>
<dbReference type="GeneID" id="103391493"/>
<dbReference type="Gene3D" id="2.60.40.10">
    <property type="entry name" value="Immunoglobulins"/>
    <property type="match status" value="1"/>
</dbReference>
<dbReference type="STRING" id="244447.ENSCSEP00000032238"/>
<dbReference type="OMA" id="TFCPYEE"/>
<dbReference type="SUPFAM" id="SSF49265">
    <property type="entry name" value="Fibronectin type III"/>
    <property type="match status" value="2"/>
</dbReference>
<keyword evidence="1" id="KW-0812">Transmembrane</keyword>
<dbReference type="Pfam" id="PF01108">
    <property type="entry name" value="Tissue_fac"/>
    <property type="match status" value="1"/>
</dbReference>
<dbReference type="KEGG" id="csem:103391493"/>
<reference evidence="3" key="3">
    <citation type="submission" date="2025-09" db="UniProtKB">
        <authorList>
            <consortium name="Ensembl"/>
        </authorList>
    </citation>
    <scope>IDENTIFICATION</scope>
</reference>
<evidence type="ECO:0000313" key="4">
    <source>
        <dbReference type="Proteomes" id="UP000265120"/>
    </source>
</evidence>
<keyword evidence="1" id="KW-0472">Membrane</keyword>
<dbReference type="Pfam" id="PF09294">
    <property type="entry name" value="Interfer-bind"/>
    <property type="match status" value="1"/>
</dbReference>
<dbReference type="PANTHER" id="PTHR20859:SF46">
    <property type="entry name" value="INTERFERON GAMMA RECEPTOR 2"/>
    <property type="match status" value="1"/>
</dbReference>
<reference evidence="3" key="2">
    <citation type="submission" date="2025-08" db="UniProtKB">
        <authorList>
            <consortium name="Ensembl"/>
        </authorList>
    </citation>
    <scope>IDENTIFICATION</scope>
</reference>
<evidence type="ECO:0000259" key="2">
    <source>
        <dbReference type="PROSITE" id="PS50853"/>
    </source>
</evidence>
<reference evidence="3 4" key="1">
    <citation type="journal article" date="2014" name="Nat. Genet.">
        <title>Whole-genome sequence of a flatfish provides insights into ZW sex chromosome evolution and adaptation to a benthic lifestyle.</title>
        <authorList>
            <person name="Chen S."/>
            <person name="Zhang G."/>
            <person name="Shao C."/>
            <person name="Huang Q."/>
            <person name="Liu G."/>
            <person name="Zhang P."/>
            <person name="Song W."/>
            <person name="An N."/>
            <person name="Chalopin D."/>
            <person name="Volff J.N."/>
            <person name="Hong Y."/>
            <person name="Li Q."/>
            <person name="Sha Z."/>
            <person name="Zhou H."/>
            <person name="Xie M."/>
            <person name="Yu Q."/>
            <person name="Liu Y."/>
            <person name="Xiang H."/>
            <person name="Wang N."/>
            <person name="Wu K."/>
            <person name="Yang C."/>
            <person name="Zhou Q."/>
            <person name="Liao X."/>
            <person name="Yang L."/>
            <person name="Hu Q."/>
            <person name="Zhang J."/>
            <person name="Meng L."/>
            <person name="Jin L."/>
            <person name="Tian Y."/>
            <person name="Lian J."/>
            <person name="Yang J."/>
            <person name="Miao G."/>
            <person name="Liu S."/>
            <person name="Liang Z."/>
            <person name="Yan F."/>
            <person name="Li Y."/>
            <person name="Sun B."/>
            <person name="Zhang H."/>
            <person name="Zhang J."/>
            <person name="Zhu Y."/>
            <person name="Du M."/>
            <person name="Zhao Y."/>
            <person name="Schartl M."/>
            <person name="Tang Q."/>
            <person name="Wang J."/>
        </authorList>
    </citation>
    <scope>NUCLEOTIDE SEQUENCE</scope>
</reference>
<evidence type="ECO:0000256" key="1">
    <source>
        <dbReference type="SAM" id="Phobius"/>
    </source>
</evidence>
<dbReference type="PANTHER" id="PTHR20859">
    <property type="entry name" value="INTERFERON/INTERLEUKIN RECEPTOR"/>
    <property type="match status" value="1"/>
</dbReference>